<keyword evidence="3" id="KW-0067">ATP-binding</keyword>
<proteinExistence type="predicted"/>
<feature type="domain" description="Helicase ATP-binding" evidence="4">
    <location>
        <begin position="261"/>
        <end position="430"/>
    </location>
</feature>
<dbReference type="PANTHER" id="PTHR45629:SF7">
    <property type="entry name" value="DNA EXCISION REPAIR PROTEIN ERCC-6-RELATED"/>
    <property type="match status" value="1"/>
</dbReference>
<evidence type="ECO:0000259" key="4">
    <source>
        <dbReference type="PROSITE" id="PS51192"/>
    </source>
</evidence>
<dbReference type="GO" id="GO:0005634">
    <property type="term" value="C:nucleus"/>
    <property type="evidence" value="ECO:0007669"/>
    <property type="project" value="TreeGrafter"/>
</dbReference>
<reference evidence="6" key="1">
    <citation type="submission" date="2020-06" db="EMBL/GenBank/DDBJ databases">
        <title>Genomes of multiple members of Pneumocystis genus reveal paths to human pathogen Pneumocystis jirovecii.</title>
        <authorList>
            <person name="Cisse O.H."/>
            <person name="Ma L."/>
            <person name="Dekker J."/>
            <person name="Khil P."/>
            <person name="Jo J."/>
            <person name="Brenchley J."/>
            <person name="Blair R."/>
            <person name="Pahar B."/>
            <person name="Chabe M."/>
            <person name="Van Rompay K.A."/>
            <person name="Keesler R."/>
            <person name="Sukura A."/>
            <person name="Hirsch V."/>
            <person name="Kutty G."/>
            <person name="Liu Y."/>
            <person name="Peng L."/>
            <person name="Chen J."/>
            <person name="Song J."/>
            <person name="Weissenbacher-Lang C."/>
            <person name="Xu J."/>
            <person name="Upham N.S."/>
            <person name="Stajich J.E."/>
            <person name="Cuomo C.A."/>
            <person name="Cushion M.T."/>
            <person name="Kovacs J.A."/>
        </authorList>
    </citation>
    <scope>NUCLEOTIDE SEQUENCE</scope>
    <source>
        <strain evidence="6">2A</strain>
    </source>
</reference>
<gene>
    <name evidence="6" type="ORF">MERGE_002693</name>
</gene>
<keyword evidence="2" id="KW-0378">Hydrolase</keyword>
<dbReference type="InterPro" id="IPR014001">
    <property type="entry name" value="Helicase_ATP-bd"/>
</dbReference>
<evidence type="ECO:0000259" key="5">
    <source>
        <dbReference type="PROSITE" id="PS51194"/>
    </source>
</evidence>
<dbReference type="SMART" id="SM00490">
    <property type="entry name" value="HELICc"/>
    <property type="match status" value="1"/>
</dbReference>
<dbReference type="InterPro" id="IPR050496">
    <property type="entry name" value="SNF2_RAD54_helicase_repair"/>
</dbReference>
<dbReference type="PROSITE" id="PS51194">
    <property type="entry name" value="HELICASE_CTER"/>
    <property type="match status" value="1"/>
</dbReference>
<dbReference type="InterPro" id="IPR000330">
    <property type="entry name" value="SNF2_N"/>
</dbReference>
<evidence type="ECO:0000313" key="6">
    <source>
        <dbReference type="EMBL" id="QSL65383.1"/>
    </source>
</evidence>
<protein>
    <recommendedName>
        <fullName evidence="8">DNA repair and recombination protein RAD54B</fullName>
    </recommendedName>
</protein>
<dbReference type="SUPFAM" id="SSF52540">
    <property type="entry name" value="P-loop containing nucleoside triphosphate hydrolases"/>
    <property type="match status" value="2"/>
</dbReference>
<dbReference type="InterPro" id="IPR001650">
    <property type="entry name" value="Helicase_C-like"/>
</dbReference>
<accession>A0A899FXP4</accession>
<dbReference type="SMART" id="SM00487">
    <property type="entry name" value="DEXDc"/>
    <property type="match status" value="1"/>
</dbReference>
<dbReference type="OrthoDB" id="413460at2759"/>
<dbReference type="InterPro" id="IPR027417">
    <property type="entry name" value="P-loop_NTPase"/>
</dbReference>
<dbReference type="Gene3D" id="3.40.50.10810">
    <property type="entry name" value="Tandem AAA-ATPase domain"/>
    <property type="match status" value="1"/>
</dbReference>
<sequence length="872" mass="100010">MSNSNFISPLLEKQLNTDNLDNNFIKPCSHSSITEKRLKIDQNNYINNDSNKPIYSKNKHNSGLRSSFNIENKNPEGKELVPSLEKHYNVLWRKKTNKKNKTWKGDGILSVSGNICYLKDLEGNNLGSCRCNSASLLVGDQLSVGDKEVEISSILTKDYLSENSSIQTLEKQKTSAPARTVPIKKFKTPLLSSFATRTFGSPLARHDPNEETALVLPRPRIKNCQEKNIQIIDVVVDPMLSRHLRPHQREGVKFLYECVMEMREFEGQGSILADEMGLGKSLQIITLLWTLLKQNPYYGKESIIKRALIVCPVTLINNWKREFRKWIGGSEKIGLFVVDSNVNIKSFSVGNVYSVMIIGYERLRNVCDELKDANIDIVICDEGHRLKSASNKSAQAIKSLKTRKRIILSGTPIQNGRYNYFYGIYIKLSLYLSEFYVMVDFVNPGLLENYSTFKREFENPIIRSRQIGCMKKDEEKGRIRTEQLASLTKMFVLRRTSEILNDYIPPTVEYIVFCKPTSSQVDIYQKLIDVSISNLSSYNVDMTIHLQALTYLKKICNSPALLFQKRKDNKESDMFYTNIKHKFSSDLLKKSGKLLVFDKFLEELKTTEEKVVIVSHYTQTLQILENILISKSLSYLRLDGQTSSAKRQEYVDKFNASDSNEIFAFLLSAKSGGYGLNLIGASRLVLFDIDWNPSLDIQAMARIRRDGQKKKTFVYRLLTSGMIDEKIYQRQITKQALSDTFIDSKITSKRDSFTQEELKSLFFYQDTSCQTHELLGCGCQGDGSNIENISHEKMVDEKIDLGGWVKSSQILEPEAMTPNYLKRKYLYSINEYSHIDVSKSNDYYNIEDTILQRILQENNEIDKGCISYIFEK</sequence>
<dbReference type="AlphaFoldDB" id="A0A899FXP4"/>
<name>A0A899FXP4_9ASCO</name>
<dbReference type="CDD" id="cd18004">
    <property type="entry name" value="DEXHc_RAD54"/>
    <property type="match status" value="1"/>
</dbReference>
<dbReference type="CDD" id="cd18793">
    <property type="entry name" value="SF2_C_SNF"/>
    <property type="match status" value="1"/>
</dbReference>
<dbReference type="EMBL" id="CP054537">
    <property type="protein sequence ID" value="QSL65383.1"/>
    <property type="molecule type" value="Genomic_DNA"/>
</dbReference>
<dbReference type="FunFam" id="3.40.50.10810:FF:000020">
    <property type="entry name" value="DNA repair and recombination protein RAD54B"/>
    <property type="match status" value="1"/>
</dbReference>
<feature type="domain" description="Helicase C-terminal" evidence="5">
    <location>
        <begin position="596"/>
        <end position="753"/>
    </location>
</feature>
<dbReference type="Gene3D" id="1.20.120.850">
    <property type="entry name" value="SWI2/SNF2 ATPases, N-terminal domain"/>
    <property type="match status" value="1"/>
</dbReference>
<dbReference type="InterPro" id="IPR049730">
    <property type="entry name" value="SNF2/RAD54-like_C"/>
</dbReference>
<dbReference type="InterPro" id="IPR038718">
    <property type="entry name" value="SNF2-like_sf"/>
</dbReference>
<keyword evidence="7" id="KW-1185">Reference proteome</keyword>
<dbReference type="GO" id="GO:0000724">
    <property type="term" value="P:double-strand break repair via homologous recombination"/>
    <property type="evidence" value="ECO:0007669"/>
    <property type="project" value="TreeGrafter"/>
</dbReference>
<organism evidence="6 7">
    <name type="scientific">Pneumocystis wakefieldiae</name>
    <dbReference type="NCBI Taxonomy" id="38082"/>
    <lineage>
        <taxon>Eukaryota</taxon>
        <taxon>Fungi</taxon>
        <taxon>Dikarya</taxon>
        <taxon>Ascomycota</taxon>
        <taxon>Taphrinomycotina</taxon>
        <taxon>Pneumocystomycetes</taxon>
        <taxon>Pneumocystaceae</taxon>
        <taxon>Pneumocystis</taxon>
    </lineage>
</organism>
<dbReference type="GO" id="GO:0007131">
    <property type="term" value="P:reciprocal meiotic recombination"/>
    <property type="evidence" value="ECO:0007669"/>
    <property type="project" value="TreeGrafter"/>
</dbReference>
<dbReference type="GO" id="GO:0005524">
    <property type="term" value="F:ATP binding"/>
    <property type="evidence" value="ECO:0007669"/>
    <property type="project" value="InterPro"/>
</dbReference>
<dbReference type="GO" id="GO:0016787">
    <property type="term" value="F:hydrolase activity"/>
    <property type="evidence" value="ECO:0007669"/>
    <property type="project" value="UniProtKB-KW"/>
</dbReference>
<evidence type="ECO:0000256" key="1">
    <source>
        <dbReference type="ARBA" id="ARBA00022741"/>
    </source>
</evidence>
<evidence type="ECO:0008006" key="8">
    <source>
        <dbReference type="Google" id="ProtNLM"/>
    </source>
</evidence>
<dbReference type="Pfam" id="PF00271">
    <property type="entry name" value="Helicase_C"/>
    <property type="match status" value="1"/>
</dbReference>
<dbReference type="Proteomes" id="UP000663699">
    <property type="component" value="Chromosome 6"/>
</dbReference>
<dbReference type="GO" id="GO:0015616">
    <property type="term" value="F:DNA translocase activity"/>
    <property type="evidence" value="ECO:0007669"/>
    <property type="project" value="TreeGrafter"/>
</dbReference>
<evidence type="ECO:0000256" key="2">
    <source>
        <dbReference type="ARBA" id="ARBA00022801"/>
    </source>
</evidence>
<keyword evidence="1" id="KW-0547">Nucleotide-binding</keyword>
<dbReference type="PANTHER" id="PTHR45629">
    <property type="entry name" value="SNF2/RAD54 FAMILY MEMBER"/>
    <property type="match status" value="1"/>
</dbReference>
<dbReference type="Pfam" id="PF00176">
    <property type="entry name" value="SNF2-rel_dom"/>
    <property type="match status" value="1"/>
</dbReference>
<evidence type="ECO:0000313" key="7">
    <source>
        <dbReference type="Proteomes" id="UP000663699"/>
    </source>
</evidence>
<dbReference type="PROSITE" id="PS51192">
    <property type="entry name" value="HELICASE_ATP_BIND_1"/>
    <property type="match status" value="1"/>
</dbReference>
<evidence type="ECO:0000256" key="3">
    <source>
        <dbReference type="ARBA" id="ARBA00022840"/>
    </source>
</evidence>
<dbReference type="Gene3D" id="3.40.50.300">
    <property type="entry name" value="P-loop containing nucleotide triphosphate hydrolases"/>
    <property type="match status" value="1"/>
</dbReference>